<organism evidence="1 2">
    <name type="scientific">Racocetra persica</name>
    <dbReference type="NCBI Taxonomy" id="160502"/>
    <lineage>
        <taxon>Eukaryota</taxon>
        <taxon>Fungi</taxon>
        <taxon>Fungi incertae sedis</taxon>
        <taxon>Mucoromycota</taxon>
        <taxon>Glomeromycotina</taxon>
        <taxon>Glomeromycetes</taxon>
        <taxon>Diversisporales</taxon>
        <taxon>Gigasporaceae</taxon>
        <taxon>Racocetra</taxon>
    </lineage>
</organism>
<evidence type="ECO:0000313" key="1">
    <source>
        <dbReference type="EMBL" id="CAG8820818.1"/>
    </source>
</evidence>
<protein>
    <submittedName>
        <fullName evidence="1">852_t:CDS:1</fullName>
    </submittedName>
</protein>
<gene>
    <name evidence="1" type="ORF">RPERSI_LOCUS25434</name>
</gene>
<evidence type="ECO:0000313" key="2">
    <source>
        <dbReference type="Proteomes" id="UP000789920"/>
    </source>
</evidence>
<comment type="caution">
    <text evidence="1">The sequence shown here is derived from an EMBL/GenBank/DDBJ whole genome shotgun (WGS) entry which is preliminary data.</text>
</comment>
<accession>A0ACA9S149</accession>
<dbReference type="EMBL" id="CAJVQC010084109">
    <property type="protein sequence ID" value="CAG8820818.1"/>
    <property type="molecule type" value="Genomic_DNA"/>
</dbReference>
<proteinExistence type="predicted"/>
<sequence length="89" mass="9559">MYKRNTTSLIVLLSLLVLFYFAFLTTYVQSASCGPNGDNSPCLTGSCCSKDGSYACDKDCNPKYRARGEAIITVSATTMVPSPTKLSEA</sequence>
<reference evidence="1" key="1">
    <citation type="submission" date="2021-06" db="EMBL/GenBank/DDBJ databases">
        <authorList>
            <person name="Kallberg Y."/>
            <person name="Tangrot J."/>
            <person name="Rosling A."/>
        </authorList>
    </citation>
    <scope>NUCLEOTIDE SEQUENCE</scope>
    <source>
        <strain evidence="1">MA461A</strain>
    </source>
</reference>
<name>A0ACA9S149_9GLOM</name>
<feature type="non-terminal residue" evidence="1">
    <location>
        <position position="89"/>
    </location>
</feature>
<dbReference type="Proteomes" id="UP000789920">
    <property type="component" value="Unassembled WGS sequence"/>
</dbReference>
<keyword evidence="2" id="KW-1185">Reference proteome</keyword>